<keyword evidence="3" id="KW-0936">Ethylene signaling pathway</keyword>
<dbReference type="SUPFAM" id="SSF116768">
    <property type="entry name" value="DNA-binding domain of EIN3-like"/>
    <property type="match status" value="1"/>
</dbReference>
<comment type="caution">
    <text evidence="7">The sequence shown here is derived from an EMBL/GenBank/DDBJ whole genome shotgun (WGS) entry which is preliminary data.</text>
</comment>
<keyword evidence="8" id="KW-1185">Reference proteome</keyword>
<dbReference type="Proteomes" id="UP001412067">
    <property type="component" value="Unassembled WGS sequence"/>
</dbReference>
<sequence>MEETRSFELNHPSYPCKSSATTDTAAGGGFLSVSDNKIENEEEYSIDGMTIEDLQRRIFRDQTRLSRMRAENKKESPRKQQARHKKLSRMRDSVINYMLQLTDECDAQGYVFGIITETGKSITGTSDALRPWWKDKVRFSRNAPKALEEYITEHGQDGGPLPPGSLKELSDTMLSALLSTLMPHCRPPQRRHPLEKGVPPPWWPTGKEKWWLSNNLTKGVSPPPYKKPHDLKKAWKVGVLISIMKHLAAPDLDKVRRVVRESKCLQEKMTARDMKLWLAAVKEEEEDYYPPDHNHDAMNGQDWIDTLLSNYHQIVNSDALTLEIGTAVNAGDGQNCDDGGLTYDEMKNVMGFETGVGGEPENLGYATGTDGWRVINQRNLGNLYY</sequence>
<dbReference type="InterPro" id="IPR047091">
    <property type="entry name" value="EIN3-like_DNA-bd"/>
</dbReference>
<gene>
    <name evidence="7" type="primary">EIN3</name>
    <name evidence="7" type="ORF">KSP40_PGU011844</name>
</gene>
<dbReference type="Gene3D" id="1.10.3180.10">
    <property type="entry name" value="DNA-binding domain of EIN3-like"/>
    <property type="match status" value="1"/>
</dbReference>
<feature type="region of interest" description="Disordered" evidence="5">
    <location>
        <begin position="1"/>
        <end position="32"/>
    </location>
</feature>
<organism evidence="7 8">
    <name type="scientific">Platanthera guangdongensis</name>
    <dbReference type="NCBI Taxonomy" id="2320717"/>
    <lineage>
        <taxon>Eukaryota</taxon>
        <taxon>Viridiplantae</taxon>
        <taxon>Streptophyta</taxon>
        <taxon>Embryophyta</taxon>
        <taxon>Tracheophyta</taxon>
        <taxon>Spermatophyta</taxon>
        <taxon>Magnoliopsida</taxon>
        <taxon>Liliopsida</taxon>
        <taxon>Asparagales</taxon>
        <taxon>Orchidaceae</taxon>
        <taxon>Orchidoideae</taxon>
        <taxon>Orchideae</taxon>
        <taxon>Orchidinae</taxon>
        <taxon>Platanthera</taxon>
    </lineage>
</organism>
<dbReference type="InterPro" id="IPR006957">
    <property type="entry name" value="EIN3"/>
</dbReference>
<dbReference type="InterPro" id="IPR023278">
    <property type="entry name" value="Ethylene_insens-like_DNA-bd"/>
</dbReference>
<dbReference type="EMBL" id="JBBWWR010000007">
    <property type="protein sequence ID" value="KAK8963903.1"/>
    <property type="molecule type" value="Genomic_DNA"/>
</dbReference>
<evidence type="ECO:0000259" key="6">
    <source>
        <dbReference type="Pfam" id="PF04873"/>
    </source>
</evidence>
<feature type="region of interest" description="Disordered" evidence="5">
    <location>
        <begin position="62"/>
        <end position="87"/>
    </location>
</feature>
<accession>A0ABR2MIU5</accession>
<dbReference type="PANTHER" id="PTHR33305">
    <property type="entry name" value="ETHYLENE INSENSITIVE 3-LIKE 2 PROTEIN"/>
    <property type="match status" value="1"/>
</dbReference>
<evidence type="ECO:0000256" key="2">
    <source>
        <dbReference type="ARBA" id="ARBA00009416"/>
    </source>
</evidence>
<evidence type="ECO:0000313" key="8">
    <source>
        <dbReference type="Proteomes" id="UP001412067"/>
    </source>
</evidence>
<evidence type="ECO:0000256" key="5">
    <source>
        <dbReference type="SAM" id="MobiDB-lite"/>
    </source>
</evidence>
<comment type="similarity">
    <text evidence="2">Belongs to the EIN3 family.</text>
</comment>
<evidence type="ECO:0000256" key="3">
    <source>
        <dbReference type="ARBA" id="ARBA00022745"/>
    </source>
</evidence>
<protein>
    <submittedName>
        <fullName evidence="7">Protein ETHYLENE INSENSITIVE 3</fullName>
    </submittedName>
</protein>
<evidence type="ECO:0000256" key="1">
    <source>
        <dbReference type="ARBA" id="ARBA00004123"/>
    </source>
</evidence>
<dbReference type="PANTHER" id="PTHR33305:SF30">
    <property type="entry name" value="ETHYLENE INSENSITIVE 3-LIKE 3 PROTEIN"/>
    <property type="match status" value="1"/>
</dbReference>
<feature type="domain" description="Ethylene insensitive 3-like DNA-binding" evidence="6">
    <location>
        <begin position="53"/>
        <end position="285"/>
    </location>
</feature>
<evidence type="ECO:0000256" key="4">
    <source>
        <dbReference type="ARBA" id="ARBA00023242"/>
    </source>
</evidence>
<keyword evidence="4" id="KW-0539">Nucleus</keyword>
<feature type="compositionally biased region" description="Basic and acidic residues" evidence="5">
    <location>
        <begin position="62"/>
        <end position="78"/>
    </location>
</feature>
<proteinExistence type="inferred from homology"/>
<dbReference type="Pfam" id="PF04873">
    <property type="entry name" value="EIN3_DNA-bd"/>
    <property type="match status" value="1"/>
</dbReference>
<name>A0ABR2MIU5_9ASPA</name>
<comment type="subcellular location">
    <subcellularLocation>
        <location evidence="1">Nucleus</location>
    </subcellularLocation>
</comment>
<reference evidence="7 8" key="1">
    <citation type="journal article" date="2022" name="Nat. Plants">
        <title>Genomes of leafy and leafless Platanthera orchids illuminate the evolution of mycoheterotrophy.</title>
        <authorList>
            <person name="Li M.H."/>
            <person name="Liu K.W."/>
            <person name="Li Z."/>
            <person name="Lu H.C."/>
            <person name="Ye Q.L."/>
            <person name="Zhang D."/>
            <person name="Wang J.Y."/>
            <person name="Li Y.F."/>
            <person name="Zhong Z.M."/>
            <person name="Liu X."/>
            <person name="Yu X."/>
            <person name="Liu D.K."/>
            <person name="Tu X.D."/>
            <person name="Liu B."/>
            <person name="Hao Y."/>
            <person name="Liao X.Y."/>
            <person name="Jiang Y.T."/>
            <person name="Sun W.H."/>
            <person name="Chen J."/>
            <person name="Chen Y.Q."/>
            <person name="Ai Y."/>
            <person name="Zhai J.W."/>
            <person name="Wu S.S."/>
            <person name="Zhou Z."/>
            <person name="Hsiao Y.Y."/>
            <person name="Wu W.L."/>
            <person name="Chen Y.Y."/>
            <person name="Lin Y.F."/>
            <person name="Hsu J.L."/>
            <person name="Li C.Y."/>
            <person name="Wang Z.W."/>
            <person name="Zhao X."/>
            <person name="Zhong W.Y."/>
            <person name="Ma X.K."/>
            <person name="Ma L."/>
            <person name="Huang J."/>
            <person name="Chen G.Z."/>
            <person name="Huang M.Z."/>
            <person name="Huang L."/>
            <person name="Peng D.H."/>
            <person name="Luo Y.B."/>
            <person name="Zou S.Q."/>
            <person name="Chen S.P."/>
            <person name="Lan S."/>
            <person name="Tsai W.C."/>
            <person name="Van de Peer Y."/>
            <person name="Liu Z.J."/>
        </authorList>
    </citation>
    <scope>NUCLEOTIDE SEQUENCE [LARGE SCALE GENOMIC DNA]</scope>
    <source>
        <strain evidence="7">Lor288</strain>
    </source>
</reference>
<evidence type="ECO:0000313" key="7">
    <source>
        <dbReference type="EMBL" id="KAK8963903.1"/>
    </source>
</evidence>